<dbReference type="EMBL" id="BMOU01000001">
    <property type="protein sequence ID" value="GGN89649.1"/>
    <property type="molecule type" value="Genomic_DNA"/>
</dbReference>
<dbReference type="Pfam" id="PF05239">
    <property type="entry name" value="PRC"/>
    <property type="match status" value="1"/>
</dbReference>
<sequence length="103" mass="11382">MDHKSAPQEITTLVGREVYSKNGVFVGEVEDIRLDLDHEAVTGLALHQLNNELFGADARSSRGAIVPYRWVQAVGDVVIVNDIVERLRQPDAEGDEDEEEVPA</sequence>
<evidence type="ECO:0000313" key="3">
    <source>
        <dbReference type="Proteomes" id="UP000605784"/>
    </source>
</evidence>
<dbReference type="InterPro" id="IPR011033">
    <property type="entry name" value="PRC_barrel-like_sf"/>
</dbReference>
<dbReference type="Gene3D" id="2.30.30.240">
    <property type="entry name" value="PRC-barrel domain"/>
    <property type="match status" value="1"/>
</dbReference>
<evidence type="ECO:0000313" key="2">
    <source>
        <dbReference type="EMBL" id="GGN89649.1"/>
    </source>
</evidence>
<dbReference type="PANTHER" id="PTHR38137:SF1">
    <property type="entry name" value="PRC-BARREL DOMAIN-CONTAINING PROTEIN"/>
    <property type="match status" value="1"/>
</dbReference>
<keyword evidence="3" id="KW-1185">Reference proteome</keyword>
<dbReference type="RefSeq" id="WP_166970453.1">
    <property type="nucleotide sequence ID" value="NZ_BMOU01000001.1"/>
</dbReference>
<protein>
    <submittedName>
        <fullName evidence="2">Photosystem reaction center subunit H</fullName>
    </submittedName>
</protein>
<proteinExistence type="predicted"/>
<organism evidence="2 3">
    <name type="scientific">Haloarcula pellucida</name>
    <dbReference type="NCBI Taxonomy" id="1427151"/>
    <lineage>
        <taxon>Archaea</taxon>
        <taxon>Methanobacteriati</taxon>
        <taxon>Methanobacteriota</taxon>
        <taxon>Stenosarchaea group</taxon>
        <taxon>Halobacteria</taxon>
        <taxon>Halobacteriales</taxon>
        <taxon>Haloarculaceae</taxon>
        <taxon>Haloarcula</taxon>
    </lineage>
</organism>
<comment type="caution">
    <text evidence="2">The sequence shown here is derived from an EMBL/GenBank/DDBJ whole genome shotgun (WGS) entry which is preliminary data.</text>
</comment>
<dbReference type="GeneID" id="44857390"/>
<name>A0A830GHJ0_9EURY</name>
<reference evidence="2" key="1">
    <citation type="journal article" date="2014" name="Int. J. Syst. Evol. Microbiol.">
        <title>Complete genome sequence of Corynebacterium casei LMG S-19264T (=DSM 44701T), isolated from a smear-ripened cheese.</title>
        <authorList>
            <consortium name="US DOE Joint Genome Institute (JGI-PGF)"/>
            <person name="Walter F."/>
            <person name="Albersmeier A."/>
            <person name="Kalinowski J."/>
            <person name="Ruckert C."/>
        </authorList>
    </citation>
    <scope>NUCLEOTIDE SEQUENCE</scope>
    <source>
        <strain evidence="2">JCM 17820</strain>
    </source>
</reference>
<feature type="domain" description="PRC-barrel" evidence="1">
    <location>
        <begin position="10"/>
        <end position="85"/>
    </location>
</feature>
<accession>A0A830GHJ0</accession>
<dbReference type="AlphaFoldDB" id="A0A830GHJ0"/>
<dbReference type="PANTHER" id="PTHR38137">
    <property type="entry name" value="PRC-BARREL DOMAIN PROTEIN"/>
    <property type="match status" value="1"/>
</dbReference>
<dbReference type="InterPro" id="IPR027275">
    <property type="entry name" value="PRC-brl_dom"/>
</dbReference>
<evidence type="ECO:0000259" key="1">
    <source>
        <dbReference type="Pfam" id="PF05239"/>
    </source>
</evidence>
<dbReference type="Proteomes" id="UP000605784">
    <property type="component" value="Unassembled WGS sequence"/>
</dbReference>
<dbReference type="SUPFAM" id="SSF50346">
    <property type="entry name" value="PRC-barrel domain"/>
    <property type="match status" value="1"/>
</dbReference>
<gene>
    <name evidence="2" type="ORF">GCM10009030_10570</name>
</gene>
<reference evidence="2" key="2">
    <citation type="submission" date="2020-09" db="EMBL/GenBank/DDBJ databases">
        <authorList>
            <person name="Sun Q."/>
            <person name="Ohkuma M."/>
        </authorList>
    </citation>
    <scope>NUCLEOTIDE SEQUENCE</scope>
    <source>
        <strain evidence="2">JCM 17820</strain>
    </source>
</reference>